<proteinExistence type="predicted"/>
<dbReference type="AlphaFoldDB" id="A0A0A9BXG6"/>
<reference evidence="1" key="2">
    <citation type="journal article" date="2015" name="Data Brief">
        <title>Shoot transcriptome of the giant reed, Arundo donax.</title>
        <authorList>
            <person name="Barrero R.A."/>
            <person name="Guerrero F.D."/>
            <person name="Moolhuijzen P."/>
            <person name="Goolsby J.A."/>
            <person name="Tidwell J."/>
            <person name="Bellgard S.E."/>
            <person name="Bellgard M.I."/>
        </authorList>
    </citation>
    <scope>NUCLEOTIDE SEQUENCE</scope>
    <source>
        <tissue evidence="1">Shoot tissue taken approximately 20 cm above the soil surface</tissue>
    </source>
</reference>
<sequence>MYAFAHHVRSSCIVVVLLVLYAHYATAHAFLLLVRCSNMLEVEIWCHA</sequence>
<accession>A0A0A9BXG6</accession>
<dbReference type="EMBL" id="GBRH01229176">
    <property type="protein sequence ID" value="JAD68719.1"/>
    <property type="molecule type" value="Transcribed_RNA"/>
</dbReference>
<name>A0A0A9BXG6_ARUDO</name>
<evidence type="ECO:0000313" key="1">
    <source>
        <dbReference type="EMBL" id="JAD68719.1"/>
    </source>
</evidence>
<reference evidence="1" key="1">
    <citation type="submission" date="2014-09" db="EMBL/GenBank/DDBJ databases">
        <authorList>
            <person name="Magalhaes I.L.F."/>
            <person name="Oliveira U."/>
            <person name="Santos F.R."/>
            <person name="Vidigal T.H.D.A."/>
            <person name="Brescovit A.D."/>
            <person name="Santos A.J."/>
        </authorList>
    </citation>
    <scope>NUCLEOTIDE SEQUENCE</scope>
    <source>
        <tissue evidence="1">Shoot tissue taken approximately 20 cm above the soil surface</tissue>
    </source>
</reference>
<protein>
    <submittedName>
        <fullName evidence="1">Uncharacterized protein</fullName>
    </submittedName>
</protein>
<organism evidence="1">
    <name type="scientific">Arundo donax</name>
    <name type="common">Giant reed</name>
    <name type="synonym">Donax arundinaceus</name>
    <dbReference type="NCBI Taxonomy" id="35708"/>
    <lineage>
        <taxon>Eukaryota</taxon>
        <taxon>Viridiplantae</taxon>
        <taxon>Streptophyta</taxon>
        <taxon>Embryophyta</taxon>
        <taxon>Tracheophyta</taxon>
        <taxon>Spermatophyta</taxon>
        <taxon>Magnoliopsida</taxon>
        <taxon>Liliopsida</taxon>
        <taxon>Poales</taxon>
        <taxon>Poaceae</taxon>
        <taxon>PACMAD clade</taxon>
        <taxon>Arundinoideae</taxon>
        <taxon>Arundineae</taxon>
        <taxon>Arundo</taxon>
    </lineage>
</organism>